<accession>A0ABV0QYW8</accession>
<keyword evidence="3" id="KW-1185">Reference proteome</keyword>
<comment type="caution">
    <text evidence="2">The sequence shown here is derived from an EMBL/GenBank/DDBJ whole genome shotgun (WGS) entry which is preliminary data.</text>
</comment>
<evidence type="ECO:0000256" key="1">
    <source>
        <dbReference type="SAM" id="MobiDB-lite"/>
    </source>
</evidence>
<feature type="region of interest" description="Disordered" evidence="1">
    <location>
        <begin position="174"/>
        <end position="193"/>
    </location>
</feature>
<organism evidence="2 3">
    <name type="scientific">Xenoophorus captivus</name>
    <dbReference type="NCBI Taxonomy" id="1517983"/>
    <lineage>
        <taxon>Eukaryota</taxon>
        <taxon>Metazoa</taxon>
        <taxon>Chordata</taxon>
        <taxon>Craniata</taxon>
        <taxon>Vertebrata</taxon>
        <taxon>Euteleostomi</taxon>
        <taxon>Actinopterygii</taxon>
        <taxon>Neopterygii</taxon>
        <taxon>Teleostei</taxon>
        <taxon>Neoteleostei</taxon>
        <taxon>Acanthomorphata</taxon>
        <taxon>Ovalentaria</taxon>
        <taxon>Atherinomorphae</taxon>
        <taxon>Cyprinodontiformes</taxon>
        <taxon>Goodeidae</taxon>
        <taxon>Xenoophorus</taxon>
    </lineage>
</organism>
<gene>
    <name evidence="2" type="ORF">XENOCAPTIV_006734</name>
</gene>
<protein>
    <submittedName>
        <fullName evidence="2">Uncharacterized protein</fullName>
    </submittedName>
</protein>
<sequence length="193" mass="21755">MQNSEESEPRTQFMVSRFLHCSWKNENLVTSVTTNQKSTEQDYCKVLQKTHDCNQLLRTRALAPSTGANILSQKCFPDTAVPSLFHKVKHEIMEALKKESPFHRHPGVCPQTAACRRGSEFEQERTGGIILPALELAQLFSQEPAPEPDYSFQRIYPKHRPCFPALAAPATPDCTTKTAPNPPRTTLSLDCWT</sequence>
<name>A0ABV0QYW8_9TELE</name>
<dbReference type="Proteomes" id="UP001434883">
    <property type="component" value="Unassembled WGS sequence"/>
</dbReference>
<reference evidence="2 3" key="1">
    <citation type="submission" date="2021-06" db="EMBL/GenBank/DDBJ databases">
        <authorList>
            <person name="Palmer J.M."/>
        </authorList>
    </citation>
    <scope>NUCLEOTIDE SEQUENCE [LARGE SCALE GENOMIC DNA]</scope>
    <source>
        <strain evidence="2 3">XC_2019</strain>
        <tissue evidence="2">Muscle</tissue>
    </source>
</reference>
<evidence type="ECO:0000313" key="2">
    <source>
        <dbReference type="EMBL" id="MEQ2201045.1"/>
    </source>
</evidence>
<evidence type="ECO:0000313" key="3">
    <source>
        <dbReference type="Proteomes" id="UP001434883"/>
    </source>
</evidence>
<dbReference type="EMBL" id="JAHRIN010026961">
    <property type="protein sequence ID" value="MEQ2201045.1"/>
    <property type="molecule type" value="Genomic_DNA"/>
</dbReference>
<proteinExistence type="predicted"/>